<dbReference type="Gene3D" id="3.40.30.10">
    <property type="entry name" value="Glutaredoxin"/>
    <property type="match status" value="1"/>
</dbReference>
<dbReference type="Pfam" id="PF08534">
    <property type="entry name" value="Redoxin"/>
    <property type="match status" value="1"/>
</dbReference>
<keyword evidence="3" id="KW-1015">Disulfide bond</keyword>
<evidence type="ECO:0000256" key="1">
    <source>
        <dbReference type="ARBA" id="ARBA00004196"/>
    </source>
</evidence>
<name>A0ABY6J953_9BACT</name>
<comment type="subcellular location">
    <subcellularLocation>
        <location evidence="1">Cell envelope</location>
    </subcellularLocation>
</comment>
<organism evidence="7 8">
    <name type="scientific">Chitinophaga horti</name>
    <dbReference type="NCBI Taxonomy" id="2920382"/>
    <lineage>
        <taxon>Bacteria</taxon>
        <taxon>Pseudomonadati</taxon>
        <taxon>Bacteroidota</taxon>
        <taxon>Chitinophagia</taxon>
        <taxon>Chitinophagales</taxon>
        <taxon>Chitinophagaceae</taxon>
        <taxon>Chitinophaga</taxon>
    </lineage>
</organism>
<evidence type="ECO:0000256" key="3">
    <source>
        <dbReference type="ARBA" id="ARBA00023157"/>
    </source>
</evidence>
<dbReference type="PANTHER" id="PTHR42852:SF6">
    <property type="entry name" value="THIOL:DISULFIDE INTERCHANGE PROTEIN DSBE"/>
    <property type="match status" value="1"/>
</dbReference>
<keyword evidence="5" id="KW-0732">Signal</keyword>
<dbReference type="InterPro" id="IPR013740">
    <property type="entry name" value="Redoxin"/>
</dbReference>
<evidence type="ECO:0000256" key="2">
    <source>
        <dbReference type="ARBA" id="ARBA00022748"/>
    </source>
</evidence>
<dbReference type="InterPro" id="IPR050553">
    <property type="entry name" value="Thioredoxin_ResA/DsbE_sf"/>
</dbReference>
<feature type="signal peptide" evidence="5">
    <location>
        <begin position="1"/>
        <end position="19"/>
    </location>
</feature>
<dbReference type="Proteomes" id="UP001162741">
    <property type="component" value="Chromosome"/>
</dbReference>
<feature type="chain" id="PRO_5046998015" evidence="5">
    <location>
        <begin position="20"/>
        <end position="508"/>
    </location>
</feature>
<dbReference type="PROSITE" id="PS51352">
    <property type="entry name" value="THIOREDOXIN_2"/>
    <property type="match status" value="1"/>
</dbReference>
<dbReference type="InterPro" id="IPR013766">
    <property type="entry name" value="Thioredoxin_domain"/>
</dbReference>
<keyword evidence="8" id="KW-1185">Reference proteome</keyword>
<dbReference type="EMBL" id="CP107006">
    <property type="protein sequence ID" value="UYQ94811.1"/>
    <property type="molecule type" value="Genomic_DNA"/>
</dbReference>
<protein>
    <submittedName>
        <fullName evidence="7">TlpA family protein disulfide reductase</fullName>
    </submittedName>
</protein>
<evidence type="ECO:0000313" key="7">
    <source>
        <dbReference type="EMBL" id="UYQ94811.1"/>
    </source>
</evidence>
<dbReference type="RefSeq" id="WP_264282643.1">
    <property type="nucleotide sequence ID" value="NZ_CP107006.1"/>
</dbReference>
<evidence type="ECO:0000256" key="5">
    <source>
        <dbReference type="SAM" id="SignalP"/>
    </source>
</evidence>
<reference evidence="7" key="1">
    <citation type="submission" date="2022-10" db="EMBL/GenBank/DDBJ databases">
        <title>Chitinophaga sp. nov., isolated from soil.</title>
        <authorList>
            <person name="Jeon C.O."/>
        </authorList>
    </citation>
    <scope>NUCLEOTIDE SEQUENCE</scope>
    <source>
        <strain evidence="7">R8</strain>
    </source>
</reference>
<dbReference type="InterPro" id="IPR036249">
    <property type="entry name" value="Thioredoxin-like_sf"/>
</dbReference>
<evidence type="ECO:0000313" key="8">
    <source>
        <dbReference type="Proteomes" id="UP001162741"/>
    </source>
</evidence>
<dbReference type="CDD" id="cd02966">
    <property type="entry name" value="TlpA_like_family"/>
    <property type="match status" value="1"/>
</dbReference>
<dbReference type="SUPFAM" id="SSF52833">
    <property type="entry name" value="Thioredoxin-like"/>
    <property type="match status" value="1"/>
</dbReference>
<evidence type="ECO:0000259" key="6">
    <source>
        <dbReference type="PROSITE" id="PS51352"/>
    </source>
</evidence>
<keyword evidence="4" id="KW-0676">Redox-active center</keyword>
<proteinExistence type="predicted"/>
<keyword evidence="2" id="KW-0201">Cytochrome c-type biogenesis</keyword>
<accession>A0ABY6J953</accession>
<feature type="domain" description="Thioredoxin" evidence="6">
    <location>
        <begin position="355"/>
        <end position="505"/>
    </location>
</feature>
<dbReference type="PANTHER" id="PTHR42852">
    <property type="entry name" value="THIOL:DISULFIDE INTERCHANGE PROTEIN DSBE"/>
    <property type="match status" value="1"/>
</dbReference>
<sequence length="508" mass="57115">MKHYILLLCAALGILPLKAQQRAVLTGTITADTAWDYISLRVWDETLTPRTIADLPTRNFNADIHNGQFRFEVPDIKKPVYITLGKFNKVSREFLYMMEQTLLEPGDSLNLQLTGVTGRYRKIPEIAEPWLAGYGVAAIKITGRGAARMELTRALQAEENRFQDSMSKLGRRVELPQTVAYMDSSMPIFDYKLRTQLQILALFRSRLSKAMYQLQYADITAANYVSRYEHLHLSVLQVRRGLPEQYPAALAAAKRLYKPANLRDLPAVTLANSTHYIDLLAMEGRFLSLLNGDNIAPYKYIQQHNKGILRDKAITAYFLESGRNISDLKAQLDDALSFTKDPFCVNLLKETARISTAGMPAFNFSLPDTAGKIVTLADLKGKTVFVDFWYTGCGACSGFYKSSLSKVEAALLNNPDVVFVTISVDKNRNTWINSVRKDEYTSAGKANVINLYTAGQGPDHDLVKWYKVKGYPHQLLIGKDGRIIRASKLQLPEQQLLAVIKEALTTQR</sequence>
<gene>
    <name evidence="7" type="ORF">MKQ68_06865</name>
</gene>
<evidence type="ECO:0000256" key="4">
    <source>
        <dbReference type="ARBA" id="ARBA00023284"/>
    </source>
</evidence>